<dbReference type="Pfam" id="PF03959">
    <property type="entry name" value="FSH1"/>
    <property type="match status" value="1"/>
</dbReference>
<dbReference type="InterPro" id="IPR029058">
    <property type="entry name" value="AB_hydrolase_fold"/>
</dbReference>
<name>A0A1F5LD84_PENAI</name>
<proteinExistence type="predicted"/>
<evidence type="ECO:0000259" key="2">
    <source>
        <dbReference type="Pfam" id="PF03959"/>
    </source>
</evidence>
<dbReference type="RefSeq" id="XP_022486618.1">
    <property type="nucleotide sequence ID" value="XM_022633565.1"/>
</dbReference>
<dbReference type="Gene3D" id="3.40.50.1820">
    <property type="entry name" value="alpha/beta hydrolase"/>
    <property type="match status" value="1"/>
</dbReference>
<protein>
    <recommendedName>
        <fullName evidence="2">Serine hydrolase domain-containing protein</fullName>
    </recommendedName>
</protein>
<dbReference type="AlphaFoldDB" id="A0A1F5LD84"/>
<dbReference type="GO" id="GO:0016787">
    <property type="term" value="F:hydrolase activity"/>
    <property type="evidence" value="ECO:0007669"/>
    <property type="project" value="UniProtKB-KW"/>
</dbReference>
<organism evidence="3 4">
    <name type="scientific">Penicillium arizonense</name>
    <dbReference type="NCBI Taxonomy" id="1835702"/>
    <lineage>
        <taxon>Eukaryota</taxon>
        <taxon>Fungi</taxon>
        <taxon>Dikarya</taxon>
        <taxon>Ascomycota</taxon>
        <taxon>Pezizomycotina</taxon>
        <taxon>Eurotiomycetes</taxon>
        <taxon>Eurotiomycetidae</taxon>
        <taxon>Eurotiales</taxon>
        <taxon>Aspergillaceae</taxon>
        <taxon>Penicillium</taxon>
    </lineage>
</organism>
<evidence type="ECO:0000313" key="4">
    <source>
        <dbReference type="Proteomes" id="UP000177622"/>
    </source>
</evidence>
<evidence type="ECO:0000313" key="3">
    <source>
        <dbReference type="EMBL" id="OGE51173.1"/>
    </source>
</evidence>
<dbReference type="PANTHER" id="PTHR48070:SF6">
    <property type="entry name" value="ESTERASE OVCA2"/>
    <property type="match status" value="1"/>
</dbReference>
<dbReference type="InterPro" id="IPR005645">
    <property type="entry name" value="FSH-like_dom"/>
</dbReference>
<comment type="caution">
    <text evidence="3">The sequence shown here is derived from an EMBL/GenBank/DDBJ whole genome shotgun (WGS) entry which is preliminary data.</text>
</comment>
<accession>A0A1F5LD84</accession>
<keyword evidence="1" id="KW-0378">Hydrolase</keyword>
<dbReference type="Proteomes" id="UP000177622">
    <property type="component" value="Unassembled WGS sequence"/>
</dbReference>
<sequence length="195" mass="22385">MGICEGASLCATVILKHQEENLASPSPFKFAIFINSWLPFSWTPELGHDVTNVLLGDNPLDTNVEVWQNTSPSCELKLEPLKMVAKHALFDINPEVELKWRATIDTVVGKDNDYLRPRCFHPDLYDDRLELATAHLWGKRDIFDPHSRKFFHLCDPELATSHQHDGGHDFPQSWDDNERFSEIIQKTVLKSQFAM</sequence>
<dbReference type="GO" id="GO:0005737">
    <property type="term" value="C:cytoplasm"/>
    <property type="evidence" value="ECO:0007669"/>
    <property type="project" value="TreeGrafter"/>
</dbReference>
<dbReference type="GO" id="GO:0019748">
    <property type="term" value="P:secondary metabolic process"/>
    <property type="evidence" value="ECO:0007669"/>
    <property type="project" value="TreeGrafter"/>
</dbReference>
<keyword evidence="4" id="KW-1185">Reference proteome</keyword>
<dbReference type="OrthoDB" id="4249406at2759"/>
<gene>
    <name evidence="3" type="ORF">PENARI_c014G08072</name>
</gene>
<dbReference type="GO" id="GO:0005634">
    <property type="term" value="C:nucleus"/>
    <property type="evidence" value="ECO:0007669"/>
    <property type="project" value="TreeGrafter"/>
</dbReference>
<dbReference type="SUPFAM" id="SSF53474">
    <property type="entry name" value="alpha/beta-Hydrolases"/>
    <property type="match status" value="1"/>
</dbReference>
<evidence type="ECO:0000256" key="1">
    <source>
        <dbReference type="ARBA" id="ARBA00022801"/>
    </source>
</evidence>
<dbReference type="EMBL" id="LXJU01000014">
    <property type="protein sequence ID" value="OGE51173.1"/>
    <property type="molecule type" value="Genomic_DNA"/>
</dbReference>
<dbReference type="GO" id="GO:0072330">
    <property type="term" value="P:monocarboxylic acid biosynthetic process"/>
    <property type="evidence" value="ECO:0007669"/>
    <property type="project" value="UniProtKB-ARBA"/>
</dbReference>
<feature type="domain" description="Serine hydrolase" evidence="2">
    <location>
        <begin position="2"/>
        <end position="175"/>
    </location>
</feature>
<dbReference type="InterPro" id="IPR050593">
    <property type="entry name" value="LovG"/>
</dbReference>
<dbReference type="GO" id="GO:0017000">
    <property type="term" value="P:antibiotic biosynthetic process"/>
    <property type="evidence" value="ECO:0007669"/>
    <property type="project" value="UniProtKB-ARBA"/>
</dbReference>
<reference evidence="3 4" key="1">
    <citation type="journal article" date="2016" name="Sci. Rep.">
        <title>Penicillium arizonense, a new, genome sequenced fungal species, reveals a high chemical diversity in secreted metabolites.</title>
        <authorList>
            <person name="Grijseels S."/>
            <person name="Nielsen J.C."/>
            <person name="Randelovic M."/>
            <person name="Nielsen J."/>
            <person name="Nielsen K.F."/>
            <person name="Workman M."/>
            <person name="Frisvad J.C."/>
        </authorList>
    </citation>
    <scope>NUCLEOTIDE SEQUENCE [LARGE SCALE GENOMIC DNA]</scope>
    <source>
        <strain evidence="3 4">CBS 141311</strain>
    </source>
</reference>
<dbReference type="GeneID" id="34578299"/>
<dbReference type="PANTHER" id="PTHR48070">
    <property type="entry name" value="ESTERASE OVCA2"/>
    <property type="match status" value="1"/>
</dbReference>